<dbReference type="AlphaFoldDB" id="A0AAJ0AXH8"/>
<dbReference type="RefSeq" id="XP_060435854.1">
    <property type="nucleotide sequence ID" value="XM_060573672.1"/>
</dbReference>
<sequence>MPTPTLSGTSLLNLGPLTTIWTAPASCATATPTPALARLIDPSVAYWLQTCQVDRDPYDDCIPSGELLNSEYHSRRTSTQNFLFHHSPGSQCPSGWATVGYGVRDETSSHSLSGVFADPTVTVDLQTTTSIASEINPRFELAPNLFMSAMEPSETVVVCCPSGYTGGFYGNCYSSTAREAYTATTGCQFLNVNEIELVERTYTFHGRVVTGNSVSTKGSVVSLLPRTETIDAERSTSYVGVLITPGITLVNKGSENVVQTSIAASGEGSLTGATETPSSGVPSKASSSMVIGVIKAVWGVAVVASAALMVPL</sequence>
<accession>A0AAJ0AXH8</accession>
<organism evidence="1 2">
    <name type="scientific">Colletotrichum godetiae</name>
    <dbReference type="NCBI Taxonomy" id="1209918"/>
    <lineage>
        <taxon>Eukaryota</taxon>
        <taxon>Fungi</taxon>
        <taxon>Dikarya</taxon>
        <taxon>Ascomycota</taxon>
        <taxon>Pezizomycotina</taxon>
        <taxon>Sordariomycetes</taxon>
        <taxon>Hypocreomycetidae</taxon>
        <taxon>Glomerellales</taxon>
        <taxon>Glomerellaceae</taxon>
        <taxon>Colletotrichum</taxon>
        <taxon>Colletotrichum acutatum species complex</taxon>
    </lineage>
</organism>
<dbReference type="GeneID" id="85458198"/>
<evidence type="ECO:0000313" key="2">
    <source>
        <dbReference type="Proteomes" id="UP001224890"/>
    </source>
</evidence>
<evidence type="ECO:0000313" key="1">
    <source>
        <dbReference type="EMBL" id="KAK1700097.1"/>
    </source>
</evidence>
<comment type="caution">
    <text evidence="1">The sequence shown here is derived from an EMBL/GenBank/DDBJ whole genome shotgun (WGS) entry which is preliminary data.</text>
</comment>
<dbReference type="Proteomes" id="UP001224890">
    <property type="component" value="Unassembled WGS sequence"/>
</dbReference>
<proteinExistence type="predicted"/>
<dbReference type="EMBL" id="JAHMHR010000003">
    <property type="protein sequence ID" value="KAK1700097.1"/>
    <property type="molecule type" value="Genomic_DNA"/>
</dbReference>
<name>A0AAJ0AXH8_9PEZI</name>
<gene>
    <name evidence="1" type="ORF">BDP55DRAFT_645872</name>
</gene>
<protein>
    <submittedName>
        <fullName evidence="1">Uncharacterized protein</fullName>
    </submittedName>
</protein>
<reference evidence="1" key="1">
    <citation type="submission" date="2021-06" db="EMBL/GenBank/DDBJ databases">
        <title>Comparative genomics, transcriptomics and evolutionary studies reveal genomic signatures of adaptation to plant cell wall in hemibiotrophic fungi.</title>
        <authorList>
            <consortium name="DOE Joint Genome Institute"/>
            <person name="Baroncelli R."/>
            <person name="Diaz J.F."/>
            <person name="Benocci T."/>
            <person name="Peng M."/>
            <person name="Battaglia E."/>
            <person name="Haridas S."/>
            <person name="Andreopoulos W."/>
            <person name="Labutti K."/>
            <person name="Pangilinan J."/>
            <person name="Floch G.L."/>
            <person name="Makela M.R."/>
            <person name="Henrissat B."/>
            <person name="Grigoriev I.V."/>
            <person name="Crouch J.A."/>
            <person name="De Vries R.P."/>
            <person name="Sukno S.A."/>
            <person name="Thon M.R."/>
        </authorList>
    </citation>
    <scope>NUCLEOTIDE SEQUENCE</scope>
    <source>
        <strain evidence="1">CBS 193.32</strain>
    </source>
</reference>
<keyword evidence="2" id="KW-1185">Reference proteome</keyword>